<proteinExistence type="inferred from homology"/>
<dbReference type="InterPro" id="IPR015422">
    <property type="entry name" value="PyrdxlP-dep_Trfase_small"/>
</dbReference>
<dbReference type="SUPFAM" id="SSF53383">
    <property type="entry name" value="PLP-dependent transferases"/>
    <property type="match status" value="1"/>
</dbReference>
<sequence>MEGTLTRYRYDTSQDESFVYRFEREAQRVFGSRHCLAMNSCTSALLSGLGALGIGPGDEVIVPGYTFIASIAAIVYAGATPVLAEIDDTLNLDPADVEAKITDRTRAIMAVHMLGAGADMQRLADVAGRHDLHLVEDVAQACGGSQHGRRLGAIGAFGAFSLNYFKVLTSGDGGFLLTGDEELYRRAYGIHDHGFRPLRDGASDDTALFGLNLRMSDVTGAIALAQLGKIDTVLSRTREVKARLVDGIGALPGVRRRRLVDADGDCALVLAYIFDSAQDAARVAGELDTAPLVRSHRHYYGNMGQLGRLGKDGTSGSAPFRRPSGHEQAYEPGALPATDSLLSRTIAIATGTSDWYSATSFGATVRSSDGEIDAIAERFRQAVERVCGR</sequence>
<dbReference type="Proteomes" id="UP000636960">
    <property type="component" value="Unassembled WGS sequence"/>
</dbReference>
<evidence type="ECO:0000313" key="4">
    <source>
        <dbReference type="EMBL" id="GIE95224.1"/>
    </source>
</evidence>
<evidence type="ECO:0000256" key="1">
    <source>
        <dbReference type="ARBA" id="ARBA00001933"/>
    </source>
</evidence>
<dbReference type="GO" id="GO:0008483">
    <property type="term" value="F:transaminase activity"/>
    <property type="evidence" value="ECO:0007669"/>
    <property type="project" value="UniProtKB-KW"/>
</dbReference>
<keyword evidence="4" id="KW-0032">Aminotransferase</keyword>
<accession>A0A919JXU5</accession>
<gene>
    <name evidence="4" type="ORF">Ari01nite_26890</name>
</gene>
<dbReference type="InterPro" id="IPR015421">
    <property type="entry name" value="PyrdxlP-dep_Trfase_major"/>
</dbReference>
<dbReference type="AlphaFoldDB" id="A0A919JXU5"/>
<protein>
    <submittedName>
        <fullName evidence="4">Glutamine--scyllo-inositol aminotransferase</fullName>
    </submittedName>
</protein>
<dbReference type="GO" id="GO:0000271">
    <property type="term" value="P:polysaccharide biosynthetic process"/>
    <property type="evidence" value="ECO:0007669"/>
    <property type="project" value="TreeGrafter"/>
</dbReference>
<comment type="cofactor">
    <cofactor evidence="1">
        <name>pyridoxal 5'-phosphate</name>
        <dbReference type="ChEBI" id="CHEBI:597326"/>
    </cofactor>
</comment>
<dbReference type="RefSeq" id="WP_203781525.1">
    <property type="nucleotide sequence ID" value="NZ_BOMV01000026.1"/>
</dbReference>
<keyword evidence="5" id="KW-1185">Reference proteome</keyword>
<dbReference type="GO" id="GO:0030170">
    <property type="term" value="F:pyridoxal phosphate binding"/>
    <property type="evidence" value="ECO:0007669"/>
    <property type="project" value="TreeGrafter"/>
</dbReference>
<feature type="region of interest" description="Disordered" evidence="3">
    <location>
        <begin position="309"/>
        <end position="332"/>
    </location>
</feature>
<dbReference type="PANTHER" id="PTHR30244">
    <property type="entry name" value="TRANSAMINASE"/>
    <property type="match status" value="1"/>
</dbReference>
<dbReference type="CDD" id="cd00616">
    <property type="entry name" value="AHBA_syn"/>
    <property type="match status" value="1"/>
</dbReference>
<evidence type="ECO:0000256" key="2">
    <source>
        <dbReference type="RuleBase" id="RU004508"/>
    </source>
</evidence>
<keyword evidence="2" id="KW-0663">Pyridoxal phosphate</keyword>
<dbReference type="Gene3D" id="3.90.1150.10">
    <property type="entry name" value="Aspartate Aminotransferase, domain 1"/>
    <property type="match status" value="1"/>
</dbReference>
<dbReference type="InterPro" id="IPR015424">
    <property type="entry name" value="PyrdxlP-dep_Trfase"/>
</dbReference>
<name>A0A919JXU5_9ACTN</name>
<evidence type="ECO:0000313" key="5">
    <source>
        <dbReference type="Proteomes" id="UP000636960"/>
    </source>
</evidence>
<dbReference type="InterPro" id="IPR000653">
    <property type="entry name" value="DegT/StrS_aminotransferase"/>
</dbReference>
<evidence type="ECO:0000256" key="3">
    <source>
        <dbReference type="SAM" id="MobiDB-lite"/>
    </source>
</evidence>
<keyword evidence="4" id="KW-0808">Transferase</keyword>
<comment type="similarity">
    <text evidence="2">Belongs to the DegT/DnrJ/EryC1 family.</text>
</comment>
<dbReference type="Pfam" id="PF01041">
    <property type="entry name" value="DegT_DnrJ_EryC1"/>
    <property type="match status" value="1"/>
</dbReference>
<organism evidence="4 5">
    <name type="scientific">Paractinoplanes rishiriensis</name>
    <dbReference type="NCBI Taxonomy" id="1050105"/>
    <lineage>
        <taxon>Bacteria</taxon>
        <taxon>Bacillati</taxon>
        <taxon>Actinomycetota</taxon>
        <taxon>Actinomycetes</taxon>
        <taxon>Micromonosporales</taxon>
        <taxon>Micromonosporaceae</taxon>
        <taxon>Paractinoplanes</taxon>
    </lineage>
</organism>
<dbReference type="PANTHER" id="PTHR30244:SF34">
    <property type="entry name" value="DTDP-4-AMINO-4,6-DIDEOXYGALACTOSE TRANSAMINASE"/>
    <property type="match status" value="1"/>
</dbReference>
<reference evidence="4" key="1">
    <citation type="submission" date="2021-01" db="EMBL/GenBank/DDBJ databases">
        <title>Whole genome shotgun sequence of Actinoplanes rishiriensis NBRC 108556.</title>
        <authorList>
            <person name="Komaki H."/>
            <person name="Tamura T."/>
        </authorList>
    </citation>
    <scope>NUCLEOTIDE SEQUENCE</scope>
    <source>
        <strain evidence="4">NBRC 108556</strain>
    </source>
</reference>
<dbReference type="EMBL" id="BOMV01000026">
    <property type="protein sequence ID" value="GIE95224.1"/>
    <property type="molecule type" value="Genomic_DNA"/>
</dbReference>
<comment type="caution">
    <text evidence="4">The sequence shown here is derived from an EMBL/GenBank/DDBJ whole genome shotgun (WGS) entry which is preliminary data.</text>
</comment>
<dbReference type="Gene3D" id="3.40.640.10">
    <property type="entry name" value="Type I PLP-dependent aspartate aminotransferase-like (Major domain)"/>
    <property type="match status" value="1"/>
</dbReference>